<keyword evidence="3" id="KW-1185">Reference proteome</keyword>
<dbReference type="InterPro" id="IPR050855">
    <property type="entry name" value="NDM-1-like"/>
</dbReference>
<dbReference type="CDD" id="cd16282">
    <property type="entry name" value="metallo-hydrolase-like_MBL-fold"/>
    <property type="match status" value="1"/>
</dbReference>
<feature type="domain" description="Metallo-beta-lactamase" evidence="1">
    <location>
        <begin position="63"/>
        <end position="252"/>
    </location>
</feature>
<sequence>MRWGRRAPAGPTGRSLTLAMGRGGVYSSFMTEKPFASSADLADRQQTLEVLADGVYALTAEGDPNVGAIEGEDFLVCFEALATPVAARAWLERLREHTDKPVRHLVLSHYHAVRTLGASAFGADVIVAHDGTRKLITERGRQDWASELARMPRLFREPASIPGLTWPDVTFSDRLTIDLGGDRGELVLAHCGRGHTEGDLVAWLPRHRIMFAGDLVESRAALYTGDAFHRPWATTTLDRVAAFGAETLVGGRGAVTRGREAVEAAIGQTRDFLTTMLDRVGRVHAAGGTLKEAFAAAHAALEPRYGRWPIFEHCMPFNVSRLWDELSGVDRPVIWTAERDREVWNALQS</sequence>
<dbReference type="Proteomes" id="UP000655044">
    <property type="component" value="Unassembled WGS sequence"/>
</dbReference>
<name>A0A8J3S4C3_PLARO</name>
<evidence type="ECO:0000313" key="2">
    <source>
        <dbReference type="EMBL" id="GIH85632.1"/>
    </source>
</evidence>
<dbReference type="InterPro" id="IPR036866">
    <property type="entry name" value="RibonucZ/Hydroxyglut_hydro"/>
</dbReference>
<evidence type="ECO:0000259" key="1">
    <source>
        <dbReference type="SMART" id="SM00849"/>
    </source>
</evidence>
<organism evidence="2 3">
    <name type="scientific">Planobispora rosea</name>
    <dbReference type="NCBI Taxonomy" id="35762"/>
    <lineage>
        <taxon>Bacteria</taxon>
        <taxon>Bacillati</taxon>
        <taxon>Actinomycetota</taxon>
        <taxon>Actinomycetes</taxon>
        <taxon>Streptosporangiales</taxon>
        <taxon>Streptosporangiaceae</taxon>
        <taxon>Planobispora</taxon>
    </lineage>
</organism>
<accession>A0A8J3S4C3</accession>
<dbReference type="PANTHER" id="PTHR42951">
    <property type="entry name" value="METALLO-BETA-LACTAMASE DOMAIN-CONTAINING"/>
    <property type="match status" value="1"/>
</dbReference>
<dbReference type="Pfam" id="PF00753">
    <property type="entry name" value="Lactamase_B"/>
    <property type="match status" value="1"/>
</dbReference>
<dbReference type="EMBL" id="BOOI01000037">
    <property type="protein sequence ID" value="GIH85632.1"/>
    <property type="molecule type" value="Genomic_DNA"/>
</dbReference>
<dbReference type="Gene3D" id="3.60.15.10">
    <property type="entry name" value="Ribonuclease Z/Hydroxyacylglutathione hydrolase-like"/>
    <property type="match status" value="1"/>
</dbReference>
<reference evidence="2" key="1">
    <citation type="submission" date="2021-01" db="EMBL/GenBank/DDBJ databases">
        <title>Whole genome shotgun sequence of Planobispora rosea NBRC 15558.</title>
        <authorList>
            <person name="Komaki H."/>
            <person name="Tamura T."/>
        </authorList>
    </citation>
    <scope>NUCLEOTIDE SEQUENCE</scope>
    <source>
        <strain evidence="2">NBRC 15558</strain>
    </source>
</reference>
<dbReference type="AlphaFoldDB" id="A0A8J3S4C3"/>
<comment type="caution">
    <text evidence="2">The sequence shown here is derived from an EMBL/GenBank/DDBJ whole genome shotgun (WGS) entry which is preliminary data.</text>
</comment>
<proteinExistence type="predicted"/>
<dbReference type="PANTHER" id="PTHR42951:SF20">
    <property type="entry name" value="BETA LACTAMASE"/>
    <property type="match status" value="1"/>
</dbReference>
<dbReference type="SUPFAM" id="SSF56281">
    <property type="entry name" value="Metallo-hydrolase/oxidoreductase"/>
    <property type="match status" value="1"/>
</dbReference>
<dbReference type="InterPro" id="IPR001279">
    <property type="entry name" value="Metallo-B-lactamas"/>
</dbReference>
<dbReference type="SMART" id="SM00849">
    <property type="entry name" value="Lactamase_B"/>
    <property type="match status" value="1"/>
</dbReference>
<evidence type="ECO:0000313" key="3">
    <source>
        <dbReference type="Proteomes" id="UP000655044"/>
    </source>
</evidence>
<gene>
    <name evidence="2" type="primary">ampC_1</name>
    <name evidence="2" type="ORF">Pro02_40400</name>
</gene>
<protein>
    <submittedName>
        <fullName evidence="2">MBL fold metallo-hydrolase</fullName>
    </submittedName>
</protein>